<feature type="transmembrane region" description="Helical" evidence="11">
    <location>
        <begin position="147"/>
        <end position="167"/>
    </location>
</feature>
<dbReference type="GO" id="GO:0004376">
    <property type="term" value="F:GPI mannosyltransferase activity"/>
    <property type="evidence" value="ECO:0007669"/>
    <property type="project" value="InterPro"/>
</dbReference>
<evidence type="ECO:0000256" key="4">
    <source>
        <dbReference type="ARBA" id="ARBA00022502"/>
    </source>
</evidence>
<feature type="transmembrane region" description="Helical" evidence="11">
    <location>
        <begin position="395"/>
        <end position="414"/>
    </location>
</feature>
<keyword evidence="4 11" id="KW-0337">GPI-anchor biosynthesis</keyword>
<dbReference type="VEuPathDB" id="PiroplasmaDB:TA03530"/>
<dbReference type="GO" id="GO:0000009">
    <property type="term" value="F:alpha-1,6-mannosyltransferase activity"/>
    <property type="evidence" value="ECO:0007669"/>
    <property type="project" value="InterPro"/>
</dbReference>
<keyword evidence="10 11" id="KW-0472">Membrane</keyword>
<comment type="pathway">
    <text evidence="2 11">Glycolipid biosynthesis; glycosylphosphatidylinositol-anchor biosynthesis.</text>
</comment>
<evidence type="ECO:0000256" key="6">
    <source>
        <dbReference type="ARBA" id="ARBA00022679"/>
    </source>
</evidence>
<evidence type="ECO:0000256" key="8">
    <source>
        <dbReference type="ARBA" id="ARBA00022824"/>
    </source>
</evidence>
<keyword evidence="5 11" id="KW-0328">Glycosyltransferase</keyword>
<evidence type="ECO:0000256" key="11">
    <source>
        <dbReference type="RuleBase" id="RU363112"/>
    </source>
</evidence>
<dbReference type="GO" id="GO:0031501">
    <property type="term" value="C:mannosyltransferase complex"/>
    <property type="evidence" value="ECO:0007669"/>
    <property type="project" value="TreeGrafter"/>
</dbReference>
<feature type="transmembrane region" description="Helical" evidence="11">
    <location>
        <begin position="179"/>
        <end position="203"/>
    </location>
</feature>
<feature type="transmembrane region" description="Helical" evidence="11">
    <location>
        <begin position="584"/>
        <end position="600"/>
    </location>
</feature>
<feature type="transmembrane region" description="Helical" evidence="11">
    <location>
        <begin position="557"/>
        <end position="578"/>
    </location>
</feature>
<dbReference type="PANTHER" id="PTHR12468">
    <property type="entry name" value="GPI MANNOSYLTRANSFERASE 2"/>
    <property type="match status" value="1"/>
</dbReference>
<feature type="transmembrane region" description="Helical" evidence="11">
    <location>
        <begin position="511"/>
        <end position="529"/>
    </location>
</feature>
<dbReference type="EC" id="2.4.1.-" evidence="11"/>
<evidence type="ECO:0000256" key="7">
    <source>
        <dbReference type="ARBA" id="ARBA00022692"/>
    </source>
</evidence>
<dbReference type="EMBL" id="UIVS01000003">
    <property type="protein sequence ID" value="SVP92589.1"/>
    <property type="molecule type" value="Genomic_DNA"/>
</dbReference>
<keyword evidence="7 11" id="KW-0812">Transmembrane</keyword>
<dbReference type="GO" id="GO:0005789">
    <property type="term" value="C:endoplasmic reticulum membrane"/>
    <property type="evidence" value="ECO:0007669"/>
    <property type="project" value="UniProtKB-SubCell"/>
</dbReference>
<gene>
    <name evidence="13" type="ORF">TAT_000238400</name>
    <name evidence="12" type="ORF">TAV_000238500</name>
</gene>
<comment type="function">
    <text evidence="11">Mannosyltransferase involved in glycosylphosphatidylinositol-anchor biosynthesis.</text>
</comment>
<keyword evidence="9 11" id="KW-1133">Transmembrane helix</keyword>
<keyword evidence="6 11" id="KW-0808">Transferase</keyword>
<reference evidence="13" key="1">
    <citation type="submission" date="2018-07" db="EMBL/GenBank/DDBJ databases">
        <authorList>
            <person name="Quirk P.G."/>
            <person name="Krulwich T.A."/>
        </authorList>
    </citation>
    <scope>NUCLEOTIDE SEQUENCE</scope>
    <source>
        <strain evidence="13">Anand</strain>
    </source>
</reference>
<dbReference type="PANTHER" id="PTHR12468:SF2">
    <property type="entry name" value="GPI MANNOSYLTRANSFERASE 2"/>
    <property type="match status" value="1"/>
</dbReference>
<comment type="similarity">
    <text evidence="3 11">Belongs to the PIGV family.</text>
</comment>
<organism evidence="13">
    <name type="scientific">Theileria annulata</name>
    <dbReference type="NCBI Taxonomy" id="5874"/>
    <lineage>
        <taxon>Eukaryota</taxon>
        <taxon>Sar</taxon>
        <taxon>Alveolata</taxon>
        <taxon>Apicomplexa</taxon>
        <taxon>Aconoidasida</taxon>
        <taxon>Piroplasmida</taxon>
        <taxon>Theileriidae</taxon>
        <taxon>Theileria</taxon>
    </lineage>
</organism>
<feature type="transmembrane region" description="Helical" evidence="11">
    <location>
        <begin position="612"/>
        <end position="633"/>
    </location>
</feature>
<dbReference type="UniPathway" id="UPA00196"/>
<evidence type="ECO:0000256" key="10">
    <source>
        <dbReference type="ARBA" id="ARBA00023136"/>
    </source>
</evidence>
<feature type="transmembrane region" description="Helical" evidence="11">
    <location>
        <begin position="314"/>
        <end position="342"/>
    </location>
</feature>
<dbReference type="GO" id="GO:0006506">
    <property type="term" value="P:GPI anchor biosynthetic process"/>
    <property type="evidence" value="ECO:0007669"/>
    <property type="project" value="UniProtKB-UniPathway"/>
</dbReference>
<dbReference type="InterPro" id="IPR007315">
    <property type="entry name" value="PIG-V/Gpi18"/>
</dbReference>
<evidence type="ECO:0000256" key="3">
    <source>
        <dbReference type="ARBA" id="ARBA00008698"/>
    </source>
</evidence>
<evidence type="ECO:0000313" key="13">
    <source>
        <dbReference type="EMBL" id="SVP93393.1"/>
    </source>
</evidence>
<dbReference type="EMBL" id="UIVT01000003">
    <property type="protein sequence ID" value="SVP93393.1"/>
    <property type="molecule type" value="Genomic_DNA"/>
</dbReference>
<sequence>MKNVILKLVLLCLVLRFSLITFAILISNFPRLHIPKYQYGVSIINNNFNYKDENRNKYLKIKGKRCLKGNYSFPITNFFGFLNRNNNFNPNTQRFNESNKVEHEEYVNIDKLNRFWLVLIAFVSWDGERFLINSLNDLIYLKEESCAFFPFYSYLLNLIANFIQKLLKLFDISFPRPFLIVLIGFILNNILSVFNNVLIYLILSKNIFSTDSYSRTLPNKVKSKKKSKLDEPKVDEQDEFSRSSGLLSTLVYTVSPGFIFTTSLYTEPLYTTLNYSVLLLVYKLNSNLKQPEDDTDYNKMKFDKSGFNQLMTELFVVFLIFVNCLTRSNAILLLIPFSLYLLKTLPLYHLVKSKLVRTQPTTNKNKTNLKSCDPNTKFNFIAKFALINLCYLLKFLMYLYVLLLPFLLIQLYGYKLFCNELTKNLLPENLSNFRINKFIKNNLLINPISLIKLFKPKTSRSIYSSANPRIERDGMYGNELCRNGFNLIYKHVQSKYWGLKLFYSFYSFENFTHFLYTLPNFSLVLIYLFRVRRKLKRKCRGFINFIFEFVENYELNLILHLIINFLSLFLFSHIQIFFRQSLTLIQFVFQFTVILHYITLNKGKLAIFYKLLYIYNIVLCFVGIILFSNFIGWT</sequence>
<proteinExistence type="inferred from homology"/>
<evidence type="ECO:0000256" key="1">
    <source>
        <dbReference type="ARBA" id="ARBA00004477"/>
    </source>
</evidence>
<dbReference type="AlphaFoldDB" id="A0A3B0MT68"/>
<protein>
    <recommendedName>
        <fullName evidence="11">GPI mannosyltransferase 2</fullName>
        <ecNumber evidence="11">2.4.1.-</ecNumber>
    </recommendedName>
</protein>
<evidence type="ECO:0000256" key="5">
    <source>
        <dbReference type="ARBA" id="ARBA00022676"/>
    </source>
</evidence>
<keyword evidence="8 11" id="KW-0256">Endoplasmic reticulum</keyword>
<name>A0A3B0MT68_THEAN</name>
<evidence type="ECO:0000256" key="2">
    <source>
        <dbReference type="ARBA" id="ARBA00004687"/>
    </source>
</evidence>
<evidence type="ECO:0000256" key="9">
    <source>
        <dbReference type="ARBA" id="ARBA00022989"/>
    </source>
</evidence>
<accession>A0A3B0MT68</accession>
<comment type="subcellular location">
    <subcellularLocation>
        <location evidence="1 11">Endoplasmic reticulum membrane</location>
        <topology evidence="1 11">Multi-pass membrane protein</topology>
    </subcellularLocation>
</comment>
<evidence type="ECO:0000313" key="12">
    <source>
        <dbReference type="EMBL" id="SVP92589.1"/>
    </source>
</evidence>